<dbReference type="PANTHER" id="PTHR30093">
    <property type="entry name" value="GENERAL SECRETION PATHWAY PROTEIN G"/>
    <property type="match status" value="1"/>
</dbReference>
<evidence type="ECO:0000313" key="4">
    <source>
        <dbReference type="Proteomes" id="UP000520814"/>
    </source>
</evidence>
<name>A0A7W9SWS5_ARMRO</name>
<gene>
    <name evidence="3" type="ORF">HNQ39_005662</name>
</gene>
<proteinExistence type="predicted"/>
<dbReference type="RefSeq" id="WP_184203906.1">
    <property type="nucleotide sequence ID" value="NZ_JACHGW010000009.1"/>
</dbReference>
<comment type="caution">
    <text evidence="3">The sequence shown here is derived from an EMBL/GenBank/DDBJ whole genome shotgun (WGS) entry which is preliminary data.</text>
</comment>
<dbReference type="NCBIfam" id="TIGR02532">
    <property type="entry name" value="IV_pilin_GFxxxE"/>
    <property type="match status" value="1"/>
</dbReference>
<evidence type="ECO:0000256" key="1">
    <source>
        <dbReference type="ARBA" id="ARBA00022481"/>
    </source>
</evidence>
<protein>
    <submittedName>
        <fullName evidence="3">Prepilin-type N-terminal cleavage/methylation domain-containing protein/prepilin-type processing-associated H-X9-DG protein</fullName>
    </submittedName>
</protein>
<organism evidence="3 4">
    <name type="scientific">Armatimonas rosea</name>
    <dbReference type="NCBI Taxonomy" id="685828"/>
    <lineage>
        <taxon>Bacteria</taxon>
        <taxon>Bacillati</taxon>
        <taxon>Armatimonadota</taxon>
        <taxon>Armatimonadia</taxon>
        <taxon>Armatimonadales</taxon>
        <taxon>Armatimonadaceae</taxon>
        <taxon>Armatimonas</taxon>
    </lineage>
</organism>
<keyword evidence="4" id="KW-1185">Reference proteome</keyword>
<dbReference type="AlphaFoldDB" id="A0A7W9SWS5"/>
<sequence>MKRSAFTLIELLVVIAIIAILAAILFPVFAQAREKARQTACLSNSKQLGTALMMYAQDYDGAMMKNTYDKATPRSGFWPLVLMPYVKNTQVFLCPSDSAPAKLDVKDSSGVTVTVASSYIPNYNVVSEWNYVPPTESAVTAPASLVVFAERRSQLANGTAIAAHKGITAFLPQACPGWTLGVEYRQATMADATTTLVGTADKPEIVRVKWDRHSGGANYTFLDGHAKWMRLEQTLSPSNFLWGDKWYPALEPFGSCPG</sequence>
<dbReference type="SUPFAM" id="SSF54523">
    <property type="entry name" value="Pili subunits"/>
    <property type="match status" value="1"/>
</dbReference>
<dbReference type="GO" id="GO:0015628">
    <property type="term" value="P:protein secretion by the type II secretion system"/>
    <property type="evidence" value="ECO:0007669"/>
    <property type="project" value="InterPro"/>
</dbReference>
<dbReference type="Proteomes" id="UP000520814">
    <property type="component" value="Unassembled WGS sequence"/>
</dbReference>
<dbReference type="InterPro" id="IPR011453">
    <property type="entry name" value="DUF1559"/>
</dbReference>
<dbReference type="Pfam" id="PF07963">
    <property type="entry name" value="N_methyl"/>
    <property type="match status" value="1"/>
</dbReference>
<dbReference type="EMBL" id="JACHGW010000009">
    <property type="protein sequence ID" value="MBB6053815.1"/>
    <property type="molecule type" value="Genomic_DNA"/>
</dbReference>
<keyword evidence="1" id="KW-0488">Methylation</keyword>
<reference evidence="3 4" key="1">
    <citation type="submission" date="2020-08" db="EMBL/GenBank/DDBJ databases">
        <title>Genomic Encyclopedia of Type Strains, Phase IV (KMG-IV): sequencing the most valuable type-strain genomes for metagenomic binning, comparative biology and taxonomic classification.</title>
        <authorList>
            <person name="Goeker M."/>
        </authorList>
    </citation>
    <scope>NUCLEOTIDE SEQUENCE [LARGE SCALE GENOMIC DNA]</scope>
    <source>
        <strain evidence="3 4">DSM 23562</strain>
    </source>
</reference>
<dbReference type="Gene3D" id="3.30.700.10">
    <property type="entry name" value="Glycoprotein, Type 4 Pilin"/>
    <property type="match status" value="1"/>
</dbReference>
<dbReference type="GO" id="GO:0015627">
    <property type="term" value="C:type II protein secretion system complex"/>
    <property type="evidence" value="ECO:0007669"/>
    <property type="project" value="InterPro"/>
</dbReference>
<accession>A0A7W9SWS5</accession>
<dbReference type="PRINTS" id="PR00813">
    <property type="entry name" value="BCTERIALGSPG"/>
</dbReference>
<evidence type="ECO:0000313" key="3">
    <source>
        <dbReference type="EMBL" id="MBB6053815.1"/>
    </source>
</evidence>
<dbReference type="Pfam" id="PF07596">
    <property type="entry name" value="SBP_bac_10"/>
    <property type="match status" value="1"/>
</dbReference>
<dbReference type="InterPro" id="IPR000983">
    <property type="entry name" value="Bac_GSPG_pilin"/>
</dbReference>
<dbReference type="InterPro" id="IPR045584">
    <property type="entry name" value="Pilin-like"/>
</dbReference>
<dbReference type="NCBIfam" id="TIGR04294">
    <property type="entry name" value="pre_pil_HX9DG"/>
    <property type="match status" value="1"/>
</dbReference>
<dbReference type="InterPro" id="IPR012902">
    <property type="entry name" value="N_methyl_site"/>
</dbReference>
<dbReference type="InterPro" id="IPR027558">
    <property type="entry name" value="Pre_pil_HX9DG_C"/>
</dbReference>
<dbReference type="PANTHER" id="PTHR30093:SF2">
    <property type="entry name" value="TYPE II SECRETION SYSTEM PROTEIN H"/>
    <property type="match status" value="1"/>
</dbReference>
<feature type="domain" description="DUF1559" evidence="2">
    <location>
        <begin position="31"/>
        <end position="90"/>
    </location>
</feature>
<evidence type="ECO:0000259" key="2">
    <source>
        <dbReference type="Pfam" id="PF07596"/>
    </source>
</evidence>